<dbReference type="PROSITE" id="PS01124">
    <property type="entry name" value="HTH_ARAC_FAMILY_2"/>
    <property type="match status" value="1"/>
</dbReference>
<dbReference type="Gene3D" id="3.20.80.10">
    <property type="entry name" value="Regulatory factor, effector binding domain"/>
    <property type="match status" value="1"/>
</dbReference>
<dbReference type="InterPro" id="IPR050908">
    <property type="entry name" value="SmbC-like"/>
</dbReference>
<dbReference type="PANTHER" id="PTHR40055">
    <property type="entry name" value="TRANSCRIPTIONAL REGULATOR YGIV-RELATED"/>
    <property type="match status" value="1"/>
</dbReference>
<evidence type="ECO:0000313" key="5">
    <source>
        <dbReference type="EMBL" id="MDX6851283.1"/>
    </source>
</evidence>
<dbReference type="SUPFAM" id="SSF46689">
    <property type="entry name" value="Homeodomain-like"/>
    <property type="match status" value="2"/>
</dbReference>
<gene>
    <name evidence="5" type="ORF">SCD92_18035</name>
</gene>
<dbReference type="PANTHER" id="PTHR40055:SF1">
    <property type="entry name" value="TRANSCRIPTIONAL REGULATOR YGIV-RELATED"/>
    <property type="match status" value="1"/>
</dbReference>
<dbReference type="SUPFAM" id="SSF55136">
    <property type="entry name" value="Probable bacterial effector-binding domain"/>
    <property type="match status" value="1"/>
</dbReference>
<evidence type="ECO:0000256" key="3">
    <source>
        <dbReference type="ARBA" id="ARBA00023163"/>
    </source>
</evidence>
<dbReference type="InterPro" id="IPR018060">
    <property type="entry name" value="HTH_AraC"/>
</dbReference>
<comment type="caution">
    <text evidence="5">The sequence shown here is derived from an EMBL/GenBank/DDBJ whole genome shotgun (WGS) entry which is preliminary data.</text>
</comment>
<accession>A0ABU4S5V3</accession>
<keyword evidence="2" id="KW-0238">DNA-binding</keyword>
<dbReference type="Proteomes" id="UP001273505">
    <property type="component" value="Unassembled WGS sequence"/>
</dbReference>
<feature type="domain" description="HTH araC/xylS-type" evidence="4">
    <location>
        <begin position="8"/>
        <end position="107"/>
    </location>
</feature>
<evidence type="ECO:0000313" key="6">
    <source>
        <dbReference type="Proteomes" id="UP001273505"/>
    </source>
</evidence>
<proteinExistence type="predicted"/>
<dbReference type="Pfam" id="PF12833">
    <property type="entry name" value="HTH_18"/>
    <property type="match status" value="1"/>
</dbReference>
<dbReference type="InterPro" id="IPR029442">
    <property type="entry name" value="GyrI-like"/>
</dbReference>
<dbReference type="InterPro" id="IPR011256">
    <property type="entry name" value="Reg_factor_effector_dom_sf"/>
</dbReference>
<dbReference type="InterPro" id="IPR009057">
    <property type="entry name" value="Homeodomain-like_sf"/>
</dbReference>
<keyword evidence="3" id="KW-0804">Transcription</keyword>
<evidence type="ECO:0000256" key="1">
    <source>
        <dbReference type="ARBA" id="ARBA00023015"/>
    </source>
</evidence>
<dbReference type="InterPro" id="IPR018062">
    <property type="entry name" value="HTH_AraC-typ_CS"/>
</dbReference>
<sequence length="280" mass="32007">MPYSQNILNAITAIESNPDVRLTLQQLSKTVGISPFHFHRLFRAQTGIAVGQFCAMSKLKRAAYQLLFRPWLSITDIALDNAYQSPEAFSRAFTRKFGCPPSVYRQQASPVMAANLPTLQDQSMSSQEIKVVQFQPLDIYELIHRGPESQLTKTIQQFIGWRKARHLSPQTSRTFNVFYSDPNSVAADEFELGLAVEKKRPVDDIAPLTAKRLPTCRCAYVRHIGPDSKIDTKLQFLYRNWLPGNQEEPGDFPLFTERIRFFPEVPEHAMITDLYLPLKD</sequence>
<dbReference type="EMBL" id="JAXAFO010000046">
    <property type="protein sequence ID" value="MDX6851283.1"/>
    <property type="molecule type" value="Genomic_DNA"/>
</dbReference>
<dbReference type="InterPro" id="IPR010499">
    <property type="entry name" value="AraC_E-bd"/>
</dbReference>
<dbReference type="SMART" id="SM00871">
    <property type="entry name" value="AraC_E_bind"/>
    <property type="match status" value="1"/>
</dbReference>
<organism evidence="5 6">
    <name type="scientific">Gilvimarinus gilvus</name>
    <dbReference type="NCBI Taxonomy" id="3058038"/>
    <lineage>
        <taxon>Bacteria</taxon>
        <taxon>Pseudomonadati</taxon>
        <taxon>Pseudomonadota</taxon>
        <taxon>Gammaproteobacteria</taxon>
        <taxon>Cellvibrionales</taxon>
        <taxon>Cellvibrionaceae</taxon>
        <taxon>Gilvimarinus</taxon>
    </lineage>
</organism>
<protein>
    <submittedName>
        <fullName evidence="5">GyrI-like domain-containing protein</fullName>
    </submittedName>
</protein>
<dbReference type="Pfam" id="PF06445">
    <property type="entry name" value="GyrI-like"/>
    <property type="match status" value="1"/>
</dbReference>
<dbReference type="PROSITE" id="PS00041">
    <property type="entry name" value="HTH_ARAC_FAMILY_1"/>
    <property type="match status" value="1"/>
</dbReference>
<reference evidence="5 6" key="1">
    <citation type="submission" date="2023-11" db="EMBL/GenBank/DDBJ databases">
        <title>Gilvimarinus fulvus sp. nov., isolated from the surface of Kelp.</title>
        <authorList>
            <person name="Sun Y.Y."/>
            <person name="Gong Y."/>
            <person name="Du Z.J."/>
        </authorList>
    </citation>
    <scope>NUCLEOTIDE SEQUENCE [LARGE SCALE GENOMIC DNA]</scope>
    <source>
        <strain evidence="5 6">SDUM040013</strain>
    </source>
</reference>
<evidence type="ECO:0000256" key="2">
    <source>
        <dbReference type="ARBA" id="ARBA00023125"/>
    </source>
</evidence>
<dbReference type="RefSeq" id="WP_302721720.1">
    <property type="nucleotide sequence ID" value="NZ_JAULRU010000371.1"/>
</dbReference>
<name>A0ABU4S5V3_9GAMM</name>
<dbReference type="Gene3D" id="1.10.10.60">
    <property type="entry name" value="Homeodomain-like"/>
    <property type="match status" value="2"/>
</dbReference>
<evidence type="ECO:0000259" key="4">
    <source>
        <dbReference type="PROSITE" id="PS01124"/>
    </source>
</evidence>
<keyword evidence="6" id="KW-1185">Reference proteome</keyword>
<dbReference type="SMART" id="SM00342">
    <property type="entry name" value="HTH_ARAC"/>
    <property type="match status" value="1"/>
</dbReference>
<keyword evidence="1" id="KW-0805">Transcription regulation</keyword>